<dbReference type="RefSeq" id="WP_303668643.1">
    <property type="nucleotide sequence ID" value="NZ_SVCA01000002.1"/>
</dbReference>
<gene>
    <name evidence="1" type="ORF">E7203_03640</name>
</gene>
<protein>
    <submittedName>
        <fullName evidence="1">Type II toxin-antitoxin system HicB family antitoxin</fullName>
    </submittedName>
</protein>
<dbReference type="EMBL" id="SVCA01000002">
    <property type="protein sequence ID" value="MBE6084552.1"/>
    <property type="molecule type" value="Genomic_DNA"/>
</dbReference>
<reference evidence="1" key="1">
    <citation type="submission" date="2019-04" db="EMBL/GenBank/DDBJ databases">
        <title>Evolution of Biomass-Degrading Anaerobic Consortia Revealed by Metagenomics.</title>
        <authorList>
            <person name="Peng X."/>
        </authorList>
    </citation>
    <scope>NUCLEOTIDE SEQUENCE</scope>
    <source>
        <strain evidence="1">SIG242</strain>
    </source>
</reference>
<dbReference type="Pfam" id="PF05534">
    <property type="entry name" value="HicB"/>
    <property type="match status" value="1"/>
</dbReference>
<name>A0A927ZNI7_SELRU</name>
<dbReference type="InterPro" id="IPR035069">
    <property type="entry name" value="TTHA1013/TTHA0281-like"/>
</dbReference>
<organism evidence="1 2">
    <name type="scientific">Selenomonas ruminantium</name>
    <dbReference type="NCBI Taxonomy" id="971"/>
    <lineage>
        <taxon>Bacteria</taxon>
        <taxon>Bacillati</taxon>
        <taxon>Bacillota</taxon>
        <taxon>Negativicutes</taxon>
        <taxon>Selenomonadales</taxon>
        <taxon>Selenomonadaceae</taxon>
        <taxon>Selenomonas</taxon>
    </lineage>
</organism>
<dbReference type="InterPro" id="IPR008651">
    <property type="entry name" value="Uncharacterised_HicB"/>
</dbReference>
<dbReference type="Proteomes" id="UP000772151">
    <property type="component" value="Unassembled WGS sequence"/>
</dbReference>
<sequence length="111" mass="12496">MNYKGYIGKVEYDEENHIFSGEVVNTRTVITFQGTSVKEIEDEFKASVDDYLEWCKEDGIEPEKPYSGKLNVRFQPELHQRAAVAAKILGLSLNAFITNAVTHELNAVSKA</sequence>
<dbReference type="InterPro" id="IPR010985">
    <property type="entry name" value="Ribbon_hlx_hlx"/>
</dbReference>
<dbReference type="AlphaFoldDB" id="A0A927ZNI7"/>
<accession>A0A927ZNI7</accession>
<proteinExistence type="predicted"/>
<evidence type="ECO:0000313" key="2">
    <source>
        <dbReference type="Proteomes" id="UP000772151"/>
    </source>
</evidence>
<dbReference type="SUPFAM" id="SSF47598">
    <property type="entry name" value="Ribbon-helix-helix"/>
    <property type="match status" value="1"/>
</dbReference>
<evidence type="ECO:0000313" key="1">
    <source>
        <dbReference type="EMBL" id="MBE6084552.1"/>
    </source>
</evidence>
<dbReference type="SUPFAM" id="SSF143100">
    <property type="entry name" value="TTHA1013/TTHA0281-like"/>
    <property type="match status" value="1"/>
</dbReference>
<dbReference type="GO" id="GO:0006355">
    <property type="term" value="P:regulation of DNA-templated transcription"/>
    <property type="evidence" value="ECO:0007669"/>
    <property type="project" value="InterPro"/>
</dbReference>
<comment type="caution">
    <text evidence="1">The sequence shown here is derived from an EMBL/GenBank/DDBJ whole genome shotgun (WGS) entry which is preliminary data.</text>
</comment>